<keyword evidence="3" id="KW-1185">Reference proteome</keyword>
<feature type="compositionally biased region" description="Basic and acidic residues" evidence="1">
    <location>
        <begin position="14"/>
        <end position="30"/>
    </location>
</feature>
<gene>
    <name evidence="2" type="ORF">FCALED_LOCUS15156</name>
</gene>
<evidence type="ECO:0000313" key="2">
    <source>
        <dbReference type="EMBL" id="CAG8733803.1"/>
    </source>
</evidence>
<reference evidence="2" key="1">
    <citation type="submission" date="2021-06" db="EMBL/GenBank/DDBJ databases">
        <authorList>
            <person name="Kallberg Y."/>
            <person name="Tangrot J."/>
            <person name="Rosling A."/>
        </authorList>
    </citation>
    <scope>NUCLEOTIDE SEQUENCE</scope>
    <source>
        <strain evidence="2">UK204</strain>
    </source>
</reference>
<protein>
    <submittedName>
        <fullName evidence="2">16108_t:CDS:1</fullName>
    </submittedName>
</protein>
<sequence length="50" mass="5969">YEDTNNVKEEDDSHNENHANSFEKDNGNRERRSRSLVSTEYNSDYEKDDD</sequence>
<name>A0A9N9IGE3_9GLOM</name>
<proteinExistence type="predicted"/>
<evidence type="ECO:0000313" key="3">
    <source>
        <dbReference type="Proteomes" id="UP000789570"/>
    </source>
</evidence>
<organism evidence="2 3">
    <name type="scientific">Funneliformis caledonium</name>
    <dbReference type="NCBI Taxonomy" id="1117310"/>
    <lineage>
        <taxon>Eukaryota</taxon>
        <taxon>Fungi</taxon>
        <taxon>Fungi incertae sedis</taxon>
        <taxon>Mucoromycota</taxon>
        <taxon>Glomeromycotina</taxon>
        <taxon>Glomeromycetes</taxon>
        <taxon>Glomerales</taxon>
        <taxon>Glomeraceae</taxon>
        <taxon>Funneliformis</taxon>
    </lineage>
</organism>
<feature type="non-terminal residue" evidence="2">
    <location>
        <position position="1"/>
    </location>
</feature>
<dbReference type="AlphaFoldDB" id="A0A9N9IGE3"/>
<accession>A0A9N9IGE3</accession>
<comment type="caution">
    <text evidence="2">The sequence shown here is derived from an EMBL/GenBank/DDBJ whole genome shotgun (WGS) entry which is preliminary data.</text>
</comment>
<feature type="region of interest" description="Disordered" evidence="1">
    <location>
        <begin position="1"/>
        <end position="50"/>
    </location>
</feature>
<dbReference type="Proteomes" id="UP000789570">
    <property type="component" value="Unassembled WGS sequence"/>
</dbReference>
<evidence type="ECO:0000256" key="1">
    <source>
        <dbReference type="SAM" id="MobiDB-lite"/>
    </source>
</evidence>
<dbReference type="EMBL" id="CAJVPQ010012957">
    <property type="protein sequence ID" value="CAG8733803.1"/>
    <property type="molecule type" value="Genomic_DNA"/>
</dbReference>